<keyword evidence="4" id="KW-0206">Cytoskeleton</keyword>
<evidence type="ECO:0000256" key="5">
    <source>
        <dbReference type="SAM" id="Coils"/>
    </source>
</evidence>
<dbReference type="GO" id="GO:0072686">
    <property type="term" value="C:mitotic spindle"/>
    <property type="evidence" value="ECO:0007669"/>
    <property type="project" value="TreeGrafter"/>
</dbReference>
<keyword evidence="2" id="KW-0963">Cytoplasm</keyword>
<dbReference type="GO" id="GO:0008574">
    <property type="term" value="F:plus-end-directed microtubule motor activity"/>
    <property type="evidence" value="ECO:0007669"/>
    <property type="project" value="TreeGrafter"/>
</dbReference>
<accession>A0A4Y2VY46</accession>
<dbReference type="InterPro" id="IPR047149">
    <property type="entry name" value="KIF11-like"/>
</dbReference>
<evidence type="ECO:0000313" key="8">
    <source>
        <dbReference type="Proteomes" id="UP000499080"/>
    </source>
</evidence>
<keyword evidence="8" id="KW-1185">Reference proteome</keyword>
<feature type="coiled-coil region" evidence="5">
    <location>
        <begin position="82"/>
        <end position="309"/>
    </location>
</feature>
<dbReference type="AlphaFoldDB" id="A0A4Y2VY46"/>
<dbReference type="GO" id="GO:0005876">
    <property type="term" value="C:spindle microtubule"/>
    <property type="evidence" value="ECO:0007669"/>
    <property type="project" value="TreeGrafter"/>
</dbReference>
<evidence type="ECO:0000256" key="4">
    <source>
        <dbReference type="ARBA" id="ARBA00023212"/>
    </source>
</evidence>
<dbReference type="GO" id="GO:0051231">
    <property type="term" value="P:spindle elongation"/>
    <property type="evidence" value="ECO:0007669"/>
    <property type="project" value="TreeGrafter"/>
</dbReference>
<gene>
    <name evidence="7" type="ORF">AVEN_242290_1</name>
</gene>
<reference evidence="7 8" key="1">
    <citation type="journal article" date="2019" name="Sci. Rep.">
        <title>Orb-weaving spider Araneus ventricosus genome elucidates the spidroin gene catalogue.</title>
        <authorList>
            <person name="Kono N."/>
            <person name="Nakamura H."/>
            <person name="Ohtoshi R."/>
            <person name="Moran D.A.P."/>
            <person name="Shinohara A."/>
            <person name="Yoshida Y."/>
            <person name="Fujiwara M."/>
            <person name="Mori M."/>
            <person name="Tomita M."/>
            <person name="Arakawa K."/>
        </authorList>
    </citation>
    <scope>NUCLEOTIDE SEQUENCE [LARGE SCALE GENOMIC DNA]</scope>
</reference>
<sequence>MLRSFVKTLFKHGRDNSSTTRQLLDTLKRDIRQDAVDAFDIAKPLIRQYSTLYSECNTFVDFLFKLCDVELKFGEKISSEEEKNLNLEIVNLTNVLETTKRDLDKFVVDKQCLEKELETCLFDNDRLRRETNLTRKDKYSYRFELDEWNPETTDFEEQLKKLNSQLREYKSKNQTLNLNMDKMTAQKEELENKLVSVEDELKSLRTEKRNLNEKIQSQKYTAESSNIENEDLKEKIKTLKNKLDLLNNKYDNYFRTSNEQIKELESRFEKSKSDVGNLRHALDEKIRSLKETSMQNELLKNELDSKSNQLMVYSGQLQRIQSSQMLPTGVSDYETLRENAQLKKESYQWKEFHDYMSQEFEIYVKYLLNAYNTYRMDQFKEAFGPFRENMANIWDRMMYYYRQSVYHPNNVLTNYRQYFNETINPELVRTLQGLNKRAIEYASENEPSEIPIASRNVGSIAIDFPLSETTSLPTFSMQPSLQPHPTTPMPPLPFSHWNIPMQMPPPVFPLPSVPNPEAITFNPNVISEPGAVVSTFGNVTNLNTTLAVSRNDASSAEIKGAVSTSDNPPSLQITARAETTHPASPQTLGATTSERVDAITHPQTIPAEDPSELTVSNVTNESTDENAKSKNLVSNIFSNFLLTQIESETDEFDKSSRIVDSILTMAYGSYDDKTIEIEQALDNFFNKAYSSIVFKTLKNNTPIDKSIKTVMRDLQREMNKCIDRLLSILEEKYSHENKIENYTSIIGESKSKLEELNLIVQTERENSATYVNTLLSILGVLVNTEEKNKLNKIQTEVTSLVTFRNDIREQFNQLNGLFRLTADHEKINEHNLYETIENEIEKQNSFNPNLGPNFNFLEIPPEDSRGRLTYQSKLGIESGERTEHKNSDSEMNRDENSSSLKIEELMDDNYKCNQLNQEIEHLKLELEEKTNAIIKLENELKIQKEDAERWKNNAFDQQKVIDNQNIKEKKLKREKNEIKRNYDECSQKLSDYETLVEKRKIKETSDLKTIEELQHQKSAHESEIVNLKNTLLQSKITIQSHVNNVEESARQIENINKQYQNLKSRCDEKEMDLYNTIEEKVKLEMENSRLKEQINENLSIQQSIPNIMIFNNQTKIEGQLAFEFGFNMLFLHFRFLSEHYREHSNFIHDNLDKNYPEKIKFIEKLQLAPYSINRILTDYVRLDFDLIGGKFLPEYIEKLQNYPMINFLEELEIRLTDFIKYTLNKSLGESERKRKLKFETNAAVREQMKLKLKDIMQIFDKTVPQELGHETDEI</sequence>
<evidence type="ECO:0000256" key="3">
    <source>
        <dbReference type="ARBA" id="ARBA00023175"/>
    </source>
</evidence>
<dbReference type="EMBL" id="BGPR01052394">
    <property type="protein sequence ID" value="GBO29226.1"/>
    <property type="molecule type" value="Genomic_DNA"/>
</dbReference>
<dbReference type="PANTHER" id="PTHR47970">
    <property type="entry name" value="KINESIN-LIKE PROTEIN KIF11"/>
    <property type="match status" value="1"/>
</dbReference>
<dbReference type="PANTHER" id="PTHR47970:SF12">
    <property type="entry name" value="KINESIN FAMILY MEMBER 11"/>
    <property type="match status" value="1"/>
</dbReference>
<proteinExistence type="predicted"/>
<protein>
    <submittedName>
        <fullName evidence="7">Uncharacterized protein</fullName>
    </submittedName>
</protein>
<evidence type="ECO:0000256" key="2">
    <source>
        <dbReference type="ARBA" id="ARBA00022490"/>
    </source>
</evidence>
<evidence type="ECO:0000313" key="7">
    <source>
        <dbReference type="EMBL" id="GBO29226.1"/>
    </source>
</evidence>
<comment type="caution">
    <text evidence="7">The sequence shown here is derived from an EMBL/GenBank/DDBJ whole genome shotgun (WGS) entry which is preliminary data.</text>
</comment>
<evidence type="ECO:0000256" key="1">
    <source>
        <dbReference type="ARBA" id="ARBA00004245"/>
    </source>
</evidence>
<name>A0A4Y2VY46_ARAVE</name>
<dbReference type="GO" id="GO:0090307">
    <property type="term" value="P:mitotic spindle assembly"/>
    <property type="evidence" value="ECO:0007669"/>
    <property type="project" value="TreeGrafter"/>
</dbReference>
<comment type="subcellular location">
    <subcellularLocation>
        <location evidence="1">Cytoplasm</location>
        <location evidence="1">Cytoskeleton</location>
    </subcellularLocation>
</comment>
<keyword evidence="5" id="KW-0175">Coiled coil</keyword>
<evidence type="ECO:0000256" key="6">
    <source>
        <dbReference type="SAM" id="MobiDB-lite"/>
    </source>
</evidence>
<feature type="coiled-coil region" evidence="5">
    <location>
        <begin position="905"/>
        <end position="1093"/>
    </location>
</feature>
<organism evidence="7 8">
    <name type="scientific">Araneus ventricosus</name>
    <name type="common">Orbweaver spider</name>
    <name type="synonym">Epeira ventricosa</name>
    <dbReference type="NCBI Taxonomy" id="182803"/>
    <lineage>
        <taxon>Eukaryota</taxon>
        <taxon>Metazoa</taxon>
        <taxon>Ecdysozoa</taxon>
        <taxon>Arthropoda</taxon>
        <taxon>Chelicerata</taxon>
        <taxon>Arachnida</taxon>
        <taxon>Araneae</taxon>
        <taxon>Araneomorphae</taxon>
        <taxon>Entelegynae</taxon>
        <taxon>Araneoidea</taxon>
        <taxon>Araneidae</taxon>
        <taxon>Araneus</taxon>
    </lineage>
</organism>
<feature type="region of interest" description="Disordered" evidence="6">
    <location>
        <begin position="872"/>
        <end position="899"/>
    </location>
</feature>
<keyword evidence="3" id="KW-0505">Motor protein</keyword>
<feature type="compositionally biased region" description="Basic and acidic residues" evidence="6">
    <location>
        <begin position="878"/>
        <end position="899"/>
    </location>
</feature>
<dbReference type="Proteomes" id="UP000499080">
    <property type="component" value="Unassembled WGS sequence"/>
</dbReference>